<protein>
    <recommendedName>
        <fullName evidence="4">RRM domain-containing protein</fullName>
    </recommendedName>
</protein>
<dbReference type="CDD" id="cd00590">
    <property type="entry name" value="RRM_SF"/>
    <property type="match status" value="1"/>
</dbReference>
<dbReference type="GO" id="GO:0003729">
    <property type="term" value="F:mRNA binding"/>
    <property type="evidence" value="ECO:0007669"/>
    <property type="project" value="TreeGrafter"/>
</dbReference>
<feature type="domain" description="RRM" evidence="4">
    <location>
        <begin position="180"/>
        <end position="258"/>
    </location>
</feature>
<organism evidence="5 6">
    <name type="scientific">Cytospora paraplurivora</name>
    <dbReference type="NCBI Taxonomy" id="2898453"/>
    <lineage>
        <taxon>Eukaryota</taxon>
        <taxon>Fungi</taxon>
        <taxon>Dikarya</taxon>
        <taxon>Ascomycota</taxon>
        <taxon>Pezizomycotina</taxon>
        <taxon>Sordariomycetes</taxon>
        <taxon>Sordariomycetidae</taxon>
        <taxon>Diaporthales</taxon>
        <taxon>Cytosporaceae</taxon>
        <taxon>Cytospora</taxon>
    </lineage>
</organism>
<dbReference type="InterPro" id="IPR012677">
    <property type="entry name" value="Nucleotide-bd_a/b_plait_sf"/>
</dbReference>
<keyword evidence="6" id="KW-1185">Reference proteome</keyword>
<reference evidence="5 6" key="1">
    <citation type="journal article" date="2023" name="PLoS ONE">
        <title>Cytospora paraplurivora sp. nov. isolated from orchards with fruit tree decline syndrome in Ontario, Canada.</title>
        <authorList>
            <person name="Ilyukhin E."/>
            <person name="Nguyen H.D.T."/>
            <person name="Castle A.J."/>
            <person name="Ellouze W."/>
        </authorList>
    </citation>
    <scope>NUCLEOTIDE SEQUENCE [LARGE SCALE GENOMIC DNA]</scope>
    <source>
        <strain evidence="5 6">FDS-564</strain>
    </source>
</reference>
<dbReference type="Pfam" id="PF00076">
    <property type="entry name" value="RRM_1"/>
    <property type="match status" value="2"/>
</dbReference>
<evidence type="ECO:0000313" key="5">
    <source>
        <dbReference type="EMBL" id="KAK7740686.1"/>
    </source>
</evidence>
<name>A0AAN9U617_9PEZI</name>
<keyword evidence="1 2" id="KW-0694">RNA-binding</keyword>
<evidence type="ECO:0000313" key="6">
    <source>
        <dbReference type="Proteomes" id="UP001320245"/>
    </source>
</evidence>
<dbReference type="PANTHER" id="PTHR48025">
    <property type="entry name" value="OS02G0815200 PROTEIN"/>
    <property type="match status" value="1"/>
</dbReference>
<evidence type="ECO:0000256" key="2">
    <source>
        <dbReference type="PROSITE-ProRule" id="PRU00176"/>
    </source>
</evidence>
<dbReference type="SUPFAM" id="SSF54928">
    <property type="entry name" value="RNA-binding domain, RBD"/>
    <property type="match status" value="2"/>
</dbReference>
<feature type="compositionally biased region" description="Basic and acidic residues" evidence="3">
    <location>
        <begin position="596"/>
        <end position="609"/>
    </location>
</feature>
<sequence length="609" mass="66937">MASYSKSYDPSPERFHRTKGASFTGSDRVASPSVASSAGDSDTGDAGGVRLDAESISGSPKYTPPHARHGLGNPRFVRTIRSANEQVAHLGLLSVGSPLTSSRSPLGHVSADDGDDVFVSSPTMTLKERRSERSMMVGNMQRLDVALANEDHTLRSRSSNLSARHQINGVDAQNLYPPTACVFVANLPEPKDDVALEAAIYREFMQYGKCWVKIRRDSHHMPFAFVQFTSNEEARNALEKGKGAMICGRSCRTEMVKANRTFVIQKKSGSPITVEEARQVLLPYGSLSKCELLHPQLREPLNYPPTVLIEFSMFDATRDLHTAFRHDPDYIVTAFDLKKNCANNRNNGDEAFLAACERDRRSIFVGDLPGNVTQEELEELFSEAGEVLKANLIQKENNSRMLRTMAFIEYSQPDMPETAVAKFHGSVFKGAILRVERKSVKDRGPTPRHSRSQLLLRQADESPVARAPPKSPSGPQVVSTPTRPTAATAEMSPAPMPPMYGGWPYGMPGSPYTAQQSYAAPYGVPPSASGNMPMTPQATPQMPSPWTYYNGYWPGMMGYDPSGYYMGTYAFQSPTPMMGGGRLDEHGRSSPTRGRHGGEHGHGEEHRED</sequence>
<dbReference type="InterPro" id="IPR000504">
    <property type="entry name" value="RRM_dom"/>
</dbReference>
<dbReference type="SMART" id="SM00360">
    <property type="entry name" value="RRM"/>
    <property type="match status" value="2"/>
</dbReference>
<evidence type="ECO:0000259" key="4">
    <source>
        <dbReference type="PROSITE" id="PS50102"/>
    </source>
</evidence>
<comment type="caution">
    <text evidence="5">The sequence shown here is derived from an EMBL/GenBank/DDBJ whole genome shotgun (WGS) entry which is preliminary data.</text>
</comment>
<dbReference type="PANTHER" id="PTHR48025:SF1">
    <property type="entry name" value="RRM DOMAIN-CONTAINING PROTEIN"/>
    <property type="match status" value="1"/>
</dbReference>
<dbReference type="Gene3D" id="3.30.70.330">
    <property type="match status" value="2"/>
</dbReference>
<dbReference type="InterPro" id="IPR050502">
    <property type="entry name" value="Euk_RNA-bind_prot"/>
</dbReference>
<feature type="region of interest" description="Disordered" evidence="3">
    <location>
        <begin position="1"/>
        <end position="73"/>
    </location>
</feature>
<accession>A0AAN9U617</accession>
<dbReference type="Proteomes" id="UP001320245">
    <property type="component" value="Unassembled WGS sequence"/>
</dbReference>
<proteinExistence type="predicted"/>
<dbReference type="EMBL" id="JAJSPL020000019">
    <property type="protein sequence ID" value="KAK7740686.1"/>
    <property type="molecule type" value="Genomic_DNA"/>
</dbReference>
<evidence type="ECO:0000256" key="1">
    <source>
        <dbReference type="ARBA" id="ARBA00022884"/>
    </source>
</evidence>
<feature type="domain" description="RRM" evidence="4">
    <location>
        <begin position="361"/>
        <end position="440"/>
    </location>
</feature>
<feature type="region of interest" description="Disordered" evidence="3">
    <location>
        <begin position="439"/>
        <end position="493"/>
    </location>
</feature>
<evidence type="ECO:0000256" key="3">
    <source>
        <dbReference type="SAM" id="MobiDB-lite"/>
    </source>
</evidence>
<dbReference type="AlphaFoldDB" id="A0AAN9U617"/>
<dbReference type="InterPro" id="IPR035979">
    <property type="entry name" value="RBD_domain_sf"/>
</dbReference>
<dbReference type="PROSITE" id="PS50102">
    <property type="entry name" value="RRM"/>
    <property type="match status" value="2"/>
</dbReference>
<feature type="region of interest" description="Disordered" evidence="3">
    <location>
        <begin position="577"/>
        <end position="609"/>
    </location>
</feature>
<feature type="compositionally biased region" description="Polar residues" evidence="3">
    <location>
        <begin position="473"/>
        <end position="485"/>
    </location>
</feature>
<gene>
    <name evidence="5" type="ORF">SLS53_005154</name>
</gene>